<feature type="transmembrane region" description="Helical" evidence="1">
    <location>
        <begin position="12"/>
        <end position="31"/>
    </location>
</feature>
<gene>
    <name evidence="2" type="ORF">GCM10023090_06200</name>
</gene>
<sequence>MFTIQPSTLRRVLWLDAGTGFGMAASHLLGAGPIAQWTGLPEALVALAGALSLLAACFMAWVASRPQLPQPGVRAIVLGNFVWVAASAWLAWGAGLPLTTVGTAWVLLQGLAVLVLAELEWAGLRAPALRPAV</sequence>
<keyword evidence="1" id="KW-0812">Transmembrane</keyword>
<feature type="transmembrane region" description="Helical" evidence="1">
    <location>
        <begin position="43"/>
        <end position="63"/>
    </location>
</feature>
<keyword evidence="1" id="KW-0472">Membrane</keyword>
<proteinExistence type="predicted"/>
<keyword evidence="1" id="KW-1133">Transmembrane helix</keyword>
<name>A0ABP8KZX2_9BURK</name>
<comment type="caution">
    <text evidence="2">The sequence shown here is derived from an EMBL/GenBank/DDBJ whole genome shotgun (WGS) entry which is preliminary data.</text>
</comment>
<feature type="transmembrane region" description="Helical" evidence="1">
    <location>
        <begin position="75"/>
        <end position="92"/>
    </location>
</feature>
<accession>A0ABP8KZX2</accession>
<feature type="transmembrane region" description="Helical" evidence="1">
    <location>
        <begin position="98"/>
        <end position="117"/>
    </location>
</feature>
<evidence type="ECO:0000313" key="3">
    <source>
        <dbReference type="Proteomes" id="UP001501788"/>
    </source>
</evidence>
<dbReference type="EMBL" id="BAABEX010000005">
    <property type="protein sequence ID" value="GAA4419625.1"/>
    <property type="molecule type" value="Genomic_DNA"/>
</dbReference>
<protein>
    <submittedName>
        <fullName evidence="2">Uncharacterized protein</fullName>
    </submittedName>
</protein>
<keyword evidence="3" id="KW-1185">Reference proteome</keyword>
<dbReference type="Proteomes" id="UP001501788">
    <property type="component" value="Unassembled WGS sequence"/>
</dbReference>
<evidence type="ECO:0000256" key="1">
    <source>
        <dbReference type="SAM" id="Phobius"/>
    </source>
</evidence>
<reference evidence="3" key="1">
    <citation type="journal article" date="2019" name="Int. J. Syst. Evol. Microbiol.">
        <title>The Global Catalogue of Microorganisms (GCM) 10K type strain sequencing project: providing services to taxonomists for standard genome sequencing and annotation.</title>
        <authorList>
            <consortium name="The Broad Institute Genomics Platform"/>
            <consortium name="The Broad Institute Genome Sequencing Center for Infectious Disease"/>
            <person name="Wu L."/>
            <person name="Ma J."/>
        </authorList>
    </citation>
    <scope>NUCLEOTIDE SEQUENCE [LARGE SCALE GENOMIC DNA]</scope>
    <source>
        <strain evidence="3">JCM 31890</strain>
    </source>
</reference>
<dbReference type="RefSeq" id="WP_345061042.1">
    <property type="nucleotide sequence ID" value="NZ_BAABEX010000005.1"/>
</dbReference>
<organism evidence="2 3">
    <name type="scientific">Acidovorax lacteus</name>
    <dbReference type="NCBI Taxonomy" id="1924988"/>
    <lineage>
        <taxon>Bacteria</taxon>
        <taxon>Pseudomonadati</taxon>
        <taxon>Pseudomonadota</taxon>
        <taxon>Betaproteobacteria</taxon>
        <taxon>Burkholderiales</taxon>
        <taxon>Comamonadaceae</taxon>
        <taxon>Acidovorax</taxon>
    </lineage>
</organism>
<evidence type="ECO:0000313" key="2">
    <source>
        <dbReference type="EMBL" id="GAA4419625.1"/>
    </source>
</evidence>